<keyword evidence="3" id="KW-0444">Lipid biosynthesis</keyword>
<sequence>MMNEHDRNALQLAKQAIVEGNLSEAGRLLNTLKKQFPLSSDVARLWCSWAMRTNRAVEVPHYAEKIYLQTGDEAQKAHWAHLLGTAYFFLLDLESSIDYFGRAMDHLIALGRAGKAPAERKSNRKQDSGNNVFTSGYAEQLLWSTCALLAEQNLQAFPFAGTLLGLEREGKLLDFDKDIDIAIKMESFESCCLKLQENGWSYIPMRIDYRNYRDYVHDESGLTLDVCGLEQRNTHQITGGFSLPDYPDDYQRVSIFPSFELKQRATPQGDIWYPRQPDQILTAFYGDWRTPNPLWDTVISALNLEKFTLLVRCYAYHRLVKRWLSGDLVRAWSYAHQIVLKDPDDTLALRSRQWLERIMARTGREMPVWPQNRPQRRVFTRMVADLFHPGHVNFLQAARSLGTHLTVCVVSDQRVLENKGKLPVMTQAERVAAVSACKYVDRVITESPVNATVEFMRQHGFDIYTFASANEKERVGKYQQCALLPEEMVQELDYTPGISTTEIVRRILKNAGQ</sequence>
<dbReference type="UniPathway" id="UPA00558">
    <property type="reaction ID" value="UER00742"/>
</dbReference>
<evidence type="ECO:0000256" key="10">
    <source>
        <dbReference type="ARBA" id="ARBA00024221"/>
    </source>
</evidence>
<keyword evidence="8" id="KW-1208">Phospholipid metabolism</keyword>
<keyword evidence="4 13" id="KW-0808">Transferase</keyword>
<dbReference type="RefSeq" id="WP_244531754.1">
    <property type="nucleotide sequence ID" value="NZ_FOSP01000002.1"/>
</dbReference>
<comment type="pathway">
    <text evidence="1">Lipid metabolism.</text>
</comment>
<comment type="pathway">
    <text evidence="9">Phospholipid metabolism; phosphatidylethanolamine biosynthesis; phosphatidylethanolamine from ethanolamine: step 2/3.</text>
</comment>
<dbReference type="NCBIfam" id="TIGR00125">
    <property type="entry name" value="cyt_tran_rel"/>
    <property type="match status" value="1"/>
</dbReference>
<organism evidence="13 14">
    <name type="scientific">Nitrosomonas aestuarii</name>
    <dbReference type="NCBI Taxonomy" id="52441"/>
    <lineage>
        <taxon>Bacteria</taxon>
        <taxon>Pseudomonadati</taxon>
        <taxon>Pseudomonadota</taxon>
        <taxon>Betaproteobacteria</taxon>
        <taxon>Nitrosomonadales</taxon>
        <taxon>Nitrosomonadaceae</taxon>
        <taxon>Nitrosomonas</taxon>
    </lineage>
</organism>
<keyword evidence="14" id="KW-1185">Reference proteome</keyword>
<dbReference type="Proteomes" id="UP000199533">
    <property type="component" value="Unassembled WGS sequence"/>
</dbReference>
<feature type="domain" description="Cytidyltransferase-like" evidence="12">
    <location>
        <begin position="385"/>
        <end position="506"/>
    </location>
</feature>
<accession>A0A1I3XVQ2</accession>
<dbReference type="EC" id="2.7.7.14" evidence="10"/>
<dbReference type="PANTHER" id="PTHR45780:SF2">
    <property type="entry name" value="ETHANOLAMINE-PHOSPHATE CYTIDYLYLTRANSFERASE"/>
    <property type="match status" value="1"/>
</dbReference>
<evidence type="ECO:0000256" key="6">
    <source>
        <dbReference type="ARBA" id="ARBA00023098"/>
    </source>
</evidence>
<evidence type="ECO:0000259" key="12">
    <source>
        <dbReference type="Pfam" id="PF01467"/>
    </source>
</evidence>
<evidence type="ECO:0000256" key="3">
    <source>
        <dbReference type="ARBA" id="ARBA00022516"/>
    </source>
</evidence>
<keyword evidence="6" id="KW-0443">Lipid metabolism</keyword>
<evidence type="ECO:0000256" key="7">
    <source>
        <dbReference type="ARBA" id="ARBA00023209"/>
    </source>
</evidence>
<dbReference type="GO" id="GO:0005737">
    <property type="term" value="C:cytoplasm"/>
    <property type="evidence" value="ECO:0007669"/>
    <property type="project" value="TreeGrafter"/>
</dbReference>
<evidence type="ECO:0000256" key="9">
    <source>
        <dbReference type="ARBA" id="ARBA00024191"/>
    </source>
</evidence>
<keyword evidence="7" id="KW-0594">Phospholipid biosynthesis</keyword>
<dbReference type="Gene3D" id="3.40.50.620">
    <property type="entry name" value="HUPs"/>
    <property type="match status" value="1"/>
</dbReference>
<dbReference type="SUPFAM" id="SSF52374">
    <property type="entry name" value="Nucleotidylyl transferase"/>
    <property type="match status" value="1"/>
</dbReference>
<evidence type="ECO:0000256" key="1">
    <source>
        <dbReference type="ARBA" id="ARBA00005189"/>
    </source>
</evidence>
<evidence type="ECO:0000256" key="8">
    <source>
        <dbReference type="ARBA" id="ARBA00023264"/>
    </source>
</evidence>
<dbReference type="GO" id="GO:0006646">
    <property type="term" value="P:phosphatidylethanolamine biosynthetic process"/>
    <property type="evidence" value="ECO:0007669"/>
    <property type="project" value="UniProtKB-UniPathway"/>
</dbReference>
<dbReference type="EMBL" id="FOSP01000002">
    <property type="protein sequence ID" value="SFK23625.1"/>
    <property type="molecule type" value="Genomic_DNA"/>
</dbReference>
<dbReference type="GO" id="GO:0004306">
    <property type="term" value="F:ethanolamine-phosphate cytidylyltransferase activity"/>
    <property type="evidence" value="ECO:0007669"/>
    <property type="project" value="UniProtKB-EC"/>
</dbReference>
<evidence type="ECO:0000256" key="4">
    <source>
        <dbReference type="ARBA" id="ARBA00022679"/>
    </source>
</evidence>
<reference evidence="14" key="1">
    <citation type="submission" date="2016-10" db="EMBL/GenBank/DDBJ databases">
        <authorList>
            <person name="Varghese N."/>
            <person name="Submissions S."/>
        </authorList>
    </citation>
    <scope>NUCLEOTIDE SEQUENCE [LARGE SCALE GENOMIC DNA]</scope>
    <source>
        <strain evidence="14">Nm69</strain>
    </source>
</reference>
<gene>
    <name evidence="13" type="ORF">SAMN05216302_1002109</name>
</gene>
<evidence type="ECO:0000256" key="2">
    <source>
        <dbReference type="ARBA" id="ARBA00010101"/>
    </source>
</evidence>
<dbReference type="InterPro" id="IPR044608">
    <property type="entry name" value="Ect1/PCYT2"/>
</dbReference>
<dbReference type="STRING" id="52441.SAMN05216302_1002109"/>
<name>A0A1I3XVQ2_9PROT</name>
<evidence type="ECO:0000313" key="14">
    <source>
        <dbReference type="Proteomes" id="UP000199533"/>
    </source>
</evidence>
<evidence type="ECO:0000313" key="13">
    <source>
        <dbReference type="EMBL" id="SFK23625.1"/>
    </source>
</evidence>
<protein>
    <recommendedName>
        <fullName evidence="10">ethanolamine-phosphate cytidylyltransferase</fullName>
        <ecNumber evidence="10">2.7.7.14</ecNumber>
    </recommendedName>
    <alternativeName>
        <fullName evidence="11">CTP:phosphoethanolamine cytidylyltransferase</fullName>
    </alternativeName>
</protein>
<dbReference type="InterPro" id="IPR014729">
    <property type="entry name" value="Rossmann-like_a/b/a_fold"/>
</dbReference>
<keyword evidence="5" id="KW-0548">Nucleotidyltransferase</keyword>
<evidence type="ECO:0000256" key="11">
    <source>
        <dbReference type="ARBA" id="ARBA00031473"/>
    </source>
</evidence>
<comment type="similarity">
    <text evidence="2">Belongs to the cytidylyltransferase family.</text>
</comment>
<dbReference type="InterPro" id="IPR004821">
    <property type="entry name" value="Cyt_trans-like"/>
</dbReference>
<dbReference type="AlphaFoldDB" id="A0A1I3XVQ2"/>
<dbReference type="Pfam" id="PF01467">
    <property type="entry name" value="CTP_transf_like"/>
    <property type="match status" value="1"/>
</dbReference>
<dbReference type="PANTHER" id="PTHR45780">
    <property type="entry name" value="ETHANOLAMINE-PHOSPHATE CYTIDYLYLTRANSFERASE"/>
    <property type="match status" value="1"/>
</dbReference>
<proteinExistence type="inferred from homology"/>
<evidence type="ECO:0000256" key="5">
    <source>
        <dbReference type="ARBA" id="ARBA00022695"/>
    </source>
</evidence>